<dbReference type="AlphaFoldDB" id="A0A0D0DW92"/>
<sequence>MAHDARRNTRRTANLTRLIFRYGSQRAFAWCSKFMPDHVCLSTYFLHLNTLHVRGLSNTSCITNDAGRPMTKGDDPGGLHLLTSRERYGDARESSAVGESLHAQRPDSDRCRLSVGQP</sequence>
<dbReference type="EMBL" id="KN824857">
    <property type="protein sequence ID" value="KIK99528.1"/>
    <property type="molecule type" value="Genomic_DNA"/>
</dbReference>
<reference evidence="2 3" key="1">
    <citation type="submission" date="2014-04" db="EMBL/GenBank/DDBJ databases">
        <authorList>
            <consortium name="DOE Joint Genome Institute"/>
            <person name="Kuo A."/>
            <person name="Kohler A."/>
            <person name="Jargeat P."/>
            <person name="Nagy L.G."/>
            <person name="Floudas D."/>
            <person name="Copeland A."/>
            <person name="Barry K.W."/>
            <person name="Cichocki N."/>
            <person name="Veneault-Fourrey C."/>
            <person name="LaButti K."/>
            <person name="Lindquist E.A."/>
            <person name="Lipzen A."/>
            <person name="Lundell T."/>
            <person name="Morin E."/>
            <person name="Murat C."/>
            <person name="Sun H."/>
            <person name="Tunlid A."/>
            <person name="Henrissat B."/>
            <person name="Grigoriev I.V."/>
            <person name="Hibbett D.S."/>
            <person name="Martin F."/>
            <person name="Nordberg H.P."/>
            <person name="Cantor M.N."/>
            <person name="Hua S.X."/>
        </authorList>
    </citation>
    <scope>NUCLEOTIDE SEQUENCE [LARGE SCALE GENOMIC DNA]</scope>
    <source>
        <strain evidence="2 3">Ve08.2h10</strain>
    </source>
</reference>
<dbReference type="Proteomes" id="UP000054538">
    <property type="component" value="Unassembled WGS sequence"/>
</dbReference>
<feature type="region of interest" description="Disordered" evidence="1">
    <location>
        <begin position="63"/>
        <end position="82"/>
    </location>
</feature>
<name>A0A0D0DW92_9AGAM</name>
<evidence type="ECO:0000313" key="3">
    <source>
        <dbReference type="Proteomes" id="UP000054538"/>
    </source>
</evidence>
<feature type="compositionally biased region" description="Basic and acidic residues" evidence="1">
    <location>
        <begin position="71"/>
        <end position="82"/>
    </location>
</feature>
<feature type="compositionally biased region" description="Basic and acidic residues" evidence="1">
    <location>
        <begin position="102"/>
        <end position="112"/>
    </location>
</feature>
<organism evidence="2 3">
    <name type="scientific">Paxillus rubicundulus Ve08.2h10</name>
    <dbReference type="NCBI Taxonomy" id="930991"/>
    <lineage>
        <taxon>Eukaryota</taxon>
        <taxon>Fungi</taxon>
        <taxon>Dikarya</taxon>
        <taxon>Basidiomycota</taxon>
        <taxon>Agaricomycotina</taxon>
        <taxon>Agaricomycetes</taxon>
        <taxon>Agaricomycetidae</taxon>
        <taxon>Boletales</taxon>
        <taxon>Paxilineae</taxon>
        <taxon>Paxillaceae</taxon>
        <taxon>Paxillus</taxon>
    </lineage>
</organism>
<reference evidence="3" key="2">
    <citation type="submission" date="2015-01" db="EMBL/GenBank/DDBJ databases">
        <title>Evolutionary Origins and Diversification of the Mycorrhizal Mutualists.</title>
        <authorList>
            <consortium name="DOE Joint Genome Institute"/>
            <consortium name="Mycorrhizal Genomics Consortium"/>
            <person name="Kohler A."/>
            <person name="Kuo A."/>
            <person name="Nagy L.G."/>
            <person name="Floudas D."/>
            <person name="Copeland A."/>
            <person name="Barry K.W."/>
            <person name="Cichocki N."/>
            <person name="Veneault-Fourrey C."/>
            <person name="LaButti K."/>
            <person name="Lindquist E.A."/>
            <person name="Lipzen A."/>
            <person name="Lundell T."/>
            <person name="Morin E."/>
            <person name="Murat C."/>
            <person name="Riley R."/>
            <person name="Ohm R."/>
            <person name="Sun H."/>
            <person name="Tunlid A."/>
            <person name="Henrissat B."/>
            <person name="Grigoriev I.V."/>
            <person name="Hibbett D.S."/>
            <person name="Martin F."/>
        </authorList>
    </citation>
    <scope>NUCLEOTIDE SEQUENCE [LARGE SCALE GENOMIC DNA]</scope>
    <source>
        <strain evidence="3">Ve08.2h10</strain>
    </source>
</reference>
<keyword evidence="3" id="KW-1185">Reference proteome</keyword>
<dbReference type="HOGENOM" id="CLU_2073912_0_0_1"/>
<feature type="region of interest" description="Disordered" evidence="1">
    <location>
        <begin position="88"/>
        <end position="118"/>
    </location>
</feature>
<evidence type="ECO:0000256" key="1">
    <source>
        <dbReference type="SAM" id="MobiDB-lite"/>
    </source>
</evidence>
<protein>
    <submittedName>
        <fullName evidence="2">Uncharacterized protein</fullName>
    </submittedName>
</protein>
<gene>
    <name evidence="2" type="ORF">PAXRUDRAFT_8838</name>
</gene>
<evidence type="ECO:0000313" key="2">
    <source>
        <dbReference type="EMBL" id="KIK99528.1"/>
    </source>
</evidence>
<accession>A0A0D0DW92</accession>
<proteinExistence type="predicted"/>
<dbReference type="InParanoid" id="A0A0D0DW92"/>